<name>A0A1Y2KW09_9PROT</name>
<gene>
    <name evidence="2" type="ORF">TMES_20075</name>
</gene>
<keyword evidence="2" id="KW-0067">ATP-binding</keyword>
<dbReference type="AlphaFoldDB" id="A0A1Y2KW09"/>
<dbReference type="Pfam" id="PF11398">
    <property type="entry name" value="DUF2813"/>
    <property type="match status" value="1"/>
</dbReference>
<dbReference type="InterPro" id="IPR022602">
    <property type="entry name" value="DUF2813"/>
</dbReference>
<keyword evidence="2" id="KW-0378">Hydrolase</keyword>
<accession>A0A1Y2KW09</accession>
<protein>
    <submittedName>
        <fullName evidence="2">DNA helicase</fullName>
    </submittedName>
</protein>
<dbReference type="EMBL" id="JFKA01000015">
    <property type="protein sequence ID" value="OSQ35729.1"/>
    <property type="molecule type" value="Genomic_DNA"/>
</dbReference>
<dbReference type="PANTHER" id="PTHR43581:SF4">
    <property type="entry name" value="ATP_GTP PHOSPHATASE"/>
    <property type="match status" value="1"/>
</dbReference>
<sequence length="592" mass="66147">MSILINEIRICGFRGLENLSATLPKTAIVIGTNNSGKTSLIKAMQLALGDYSRYITDEDFFIDKNEKRASRIIVDIRIISVNADGQRQKLFADEWVQEFGDKIRSEADGNQFHAIRTLVRPDHAKGGFTVERHVLDEWPTFNAWQEAPTSPKAKFTKRYDLVPFISIDAQRDIHNELNNKTSFVGRVLSSIQYEDSDIQKLEKMIAEINEEAVEKSAPLKSLKQHLSSLNQSFGGTGNAEVTPFPKKMRDLSKRFSVHFGDSASNSFSMEYHGMGTRSWASMLAVKAFTDLMAQKHEEEAEPFFPILAAEEPEAHLHPNAQRSLFRQLVSSPGQVIISTHSPYLAAMCNLGSIRYLTKVENSATCLELIKGLSVEELNVLHREVLRHKGELLFAKAIILFEGATEEQIFPAMFEAYFGVSPFERGVTLMQVGGKNYPPFVKLAISFGIPTFIVSDNDKNTKKEIESQISKMEKLDGLKLGSGLFCAAFLSTGNDLEAELINELSLENEIIESLVNSETSDNDNSQYVTAKTAEISALGKDDLIERMRGKKTSYSSFLSEVVLRNPNDRPKGDLIPKALLAAFTQIEKWLANS</sequence>
<comment type="caution">
    <text evidence="2">The sequence shown here is derived from an EMBL/GenBank/DDBJ whole genome shotgun (WGS) entry which is preliminary data.</text>
</comment>
<dbReference type="PANTHER" id="PTHR43581">
    <property type="entry name" value="ATP/GTP PHOSPHATASE"/>
    <property type="match status" value="1"/>
</dbReference>
<dbReference type="InterPro" id="IPR051396">
    <property type="entry name" value="Bact_Antivir_Def_Nuclease"/>
</dbReference>
<dbReference type="STRING" id="1293891.TMES_20075"/>
<keyword evidence="3" id="KW-1185">Reference proteome</keyword>
<dbReference type="Proteomes" id="UP000193391">
    <property type="component" value="Unassembled WGS sequence"/>
</dbReference>
<dbReference type="CDD" id="cd01026">
    <property type="entry name" value="TOPRIM_OLD"/>
    <property type="match status" value="1"/>
</dbReference>
<keyword evidence="2" id="KW-0547">Nucleotide-binding</keyword>
<dbReference type="Pfam" id="PF20469">
    <property type="entry name" value="OLD-like_TOPRIM"/>
    <property type="match status" value="1"/>
</dbReference>
<dbReference type="InterPro" id="IPR027417">
    <property type="entry name" value="P-loop_NTPase"/>
</dbReference>
<evidence type="ECO:0000313" key="2">
    <source>
        <dbReference type="EMBL" id="OSQ35729.1"/>
    </source>
</evidence>
<dbReference type="Gene3D" id="3.40.50.300">
    <property type="entry name" value="P-loop containing nucleotide triphosphate hydrolases"/>
    <property type="match status" value="1"/>
</dbReference>
<dbReference type="OrthoDB" id="9816534at2"/>
<keyword evidence="2" id="KW-0347">Helicase</keyword>
<dbReference type="RefSeq" id="WP_085585940.1">
    <property type="nucleotide sequence ID" value="NZ_JFKA01000015.1"/>
</dbReference>
<organism evidence="2 3">
    <name type="scientific">Thalassospira mesophila</name>
    <dbReference type="NCBI Taxonomy" id="1293891"/>
    <lineage>
        <taxon>Bacteria</taxon>
        <taxon>Pseudomonadati</taxon>
        <taxon>Pseudomonadota</taxon>
        <taxon>Alphaproteobacteria</taxon>
        <taxon>Rhodospirillales</taxon>
        <taxon>Thalassospiraceae</taxon>
        <taxon>Thalassospira</taxon>
    </lineage>
</organism>
<dbReference type="SUPFAM" id="SSF52540">
    <property type="entry name" value="P-loop containing nucleoside triphosphate hydrolases"/>
    <property type="match status" value="1"/>
</dbReference>
<evidence type="ECO:0000259" key="1">
    <source>
        <dbReference type="Pfam" id="PF20469"/>
    </source>
</evidence>
<evidence type="ECO:0000313" key="3">
    <source>
        <dbReference type="Proteomes" id="UP000193391"/>
    </source>
</evidence>
<feature type="domain" description="OLD protein-like TOPRIM" evidence="1">
    <location>
        <begin position="392"/>
        <end position="457"/>
    </location>
</feature>
<dbReference type="InterPro" id="IPR034139">
    <property type="entry name" value="TOPRIM_OLD"/>
</dbReference>
<dbReference type="GO" id="GO:0004386">
    <property type="term" value="F:helicase activity"/>
    <property type="evidence" value="ECO:0007669"/>
    <property type="project" value="UniProtKB-KW"/>
</dbReference>
<proteinExistence type="predicted"/>
<reference evidence="2 3" key="1">
    <citation type="submission" date="2014-03" db="EMBL/GenBank/DDBJ databases">
        <title>The draft genome sequence of Thalassospira mesophila JCM 18969.</title>
        <authorList>
            <person name="Lai Q."/>
            <person name="Shao Z."/>
        </authorList>
    </citation>
    <scope>NUCLEOTIDE SEQUENCE [LARGE SCALE GENOMIC DNA]</scope>
    <source>
        <strain evidence="2 3">JCM 18969</strain>
    </source>
</reference>